<protein>
    <recommendedName>
        <fullName evidence="12">Protein O-mannosyl-transferase 2</fullName>
        <ecNumber evidence="4">2.4.1.109</ecNumber>
    </recommendedName>
</protein>
<dbReference type="UniPathway" id="UPA00378"/>
<reference evidence="17 18" key="1">
    <citation type="submission" date="2020-02" db="EMBL/GenBank/DDBJ databases">
        <authorList>
            <person name="Ferguson B K."/>
        </authorList>
    </citation>
    <scope>NUCLEOTIDE SEQUENCE [LARGE SCALE GENOMIC DNA]</scope>
</reference>
<keyword evidence="8" id="KW-0677">Repeat</keyword>
<evidence type="ECO:0000256" key="1">
    <source>
        <dbReference type="ARBA" id="ARBA00004477"/>
    </source>
</evidence>
<gene>
    <name evidence="17" type="ORF">NTEN_LOCUS5971</name>
</gene>
<dbReference type="InterPro" id="IPR016093">
    <property type="entry name" value="MIR_motif"/>
</dbReference>
<dbReference type="EMBL" id="CADCXU010009037">
    <property type="protein sequence ID" value="CAA9999698.1"/>
    <property type="molecule type" value="Genomic_DNA"/>
</dbReference>
<comment type="catalytic activity">
    <reaction evidence="13">
        <text>a di-trans,poly-cis-dolichyl beta-D-mannosyl phosphate + L-threonyl-[protein] = 3-O-(alpha-D-mannosyl)-L-threonyl-[protein] + a di-trans,poly-cis-dolichyl phosphate + H(+)</text>
        <dbReference type="Rhea" id="RHEA:53396"/>
        <dbReference type="Rhea" id="RHEA-COMP:11060"/>
        <dbReference type="Rhea" id="RHEA-COMP:13547"/>
        <dbReference type="Rhea" id="RHEA-COMP:19498"/>
        <dbReference type="Rhea" id="RHEA-COMP:19501"/>
        <dbReference type="ChEBI" id="CHEBI:15378"/>
        <dbReference type="ChEBI" id="CHEBI:30013"/>
        <dbReference type="ChEBI" id="CHEBI:57683"/>
        <dbReference type="ChEBI" id="CHEBI:58211"/>
        <dbReference type="ChEBI" id="CHEBI:137323"/>
        <dbReference type="EC" id="2.4.1.109"/>
    </reaction>
</comment>
<name>A0A6H5G9W7_9HEMI</name>
<dbReference type="PANTHER" id="PTHR10050:SF46">
    <property type="entry name" value="PROTEIN O-MANNOSYL-TRANSFERASE 2"/>
    <property type="match status" value="1"/>
</dbReference>
<feature type="transmembrane region" description="Helical" evidence="15">
    <location>
        <begin position="78"/>
        <end position="96"/>
    </location>
</feature>
<keyword evidence="18" id="KW-1185">Reference proteome</keyword>
<evidence type="ECO:0000256" key="12">
    <source>
        <dbReference type="ARBA" id="ARBA00039583"/>
    </source>
</evidence>
<keyword evidence="10 15" id="KW-1133">Transmembrane helix</keyword>
<keyword evidence="7 15" id="KW-0812">Transmembrane</keyword>
<dbReference type="GO" id="GO:0004169">
    <property type="term" value="F:dolichyl-phosphate-mannose-protein mannosyltransferase activity"/>
    <property type="evidence" value="ECO:0007669"/>
    <property type="project" value="UniProtKB-EC"/>
</dbReference>
<proteinExistence type="inferred from homology"/>
<evidence type="ECO:0000313" key="17">
    <source>
        <dbReference type="EMBL" id="CAA9999698.1"/>
    </source>
</evidence>
<dbReference type="InterPro" id="IPR027005">
    <property type="entry name" value="PMT-like"/>
</dbReference>
<dbReference type="PANTHER" id="PTHR10050">
    <property type="entry name" value="DOLICHYL-PHOSPHATE-MANNOSE--PROTEIN MANNOSYLTRANSFERASE"/>
    <property type="match status" value="1"/>
</dbReference>
<evidence type="ECO:0000256" key="14">
    <source>
        <dbReference type="ARBA" id="ARBA00045102"/>
    </source>
</evidence>
<comment type="catalytic activity">
    <reaction evidence="14">
        <text>a di-trans,poly-cis-dolichyl beta-D-mannosyl phosphate + L-seryl-[protein] = 3-O-(alpha-D-mannosyl)-L-seryl-[protein] + a di-trans,poly-cis-dolichyl phosphate + H(+)</text>
        <dbReference type="Rhea" id="RHEA:17377"/>
        <dbReference type="Rhea" id="RHEA-COMP:9863"/>
        <dbReference type="Rhea" id="RHEA-COMP:13546"/>
        <dbReference type="Rhea" id="RHEA-COMP:19498"/>
        <dbReference type="Rhea" id="RHEA-COMP:19501"/>
        <dbReference type="ChEBI" id="CHEBI:15378"/>
        <dbReference type="ChEBI" id="CHEBI:29999"/>
        <dbReference type="ChEBI" id="CHEBI:57683"/>
        <dbReference type="ChEBI" id="CHEBI:58211"/>
        <dbReference type="ChEBI" id="CHEBI:137321"/>
        <dbReference type="EC" id="2.4.1.109"/>
    </reaction>
</comment>
<feature type="transmembrane region" description="Helical" evidence="15">
    <location>
        <begin position="47"/>
        <end position="66"/>
    </location>
</feature>
<evidence type="ECO:0000256" key="9">
    <source>
        <dbReference type="ARBA" id="ARBA00022824"/>
    </source>
</evidence>
<evidence type="ECO:0000256" key="4">
    <source>
        <dbReference type="ARBA" id="ARBA00012839"/>
    </source>
</evidence>
<evidence type="ECO:0000259" key="16">
    <source>
        <dbReference type="SMART" id="SM00472"/>
    </source>
</evidence>
<evidence type="ECO:0000256" key="8">
    <source>
        <dbReference type="ARBA" id="ARBA00022737"/>
    </source>
</evidence>
<dbReference type="InterPro" id="IPR036300">
    <property type="entry name" value="MIR_dom_sf"/>
</dbReference>
<evidence type="ECO:0000256" key="11">
    <source>
        <dbReference type="ARBA" id="ARBA00023136"/>
    </source>
</evidence>
<keyword evidence="5" id="KW-0328">Glycosyltransferase</keyword>
<evidence type="ECO:0000256" key="13">
    <source>
        <dbReference type="ARBA" id="ARBA00045085"/>
    </source>
</evidence>
<dbReference type="Gene3D" id="2.80.10.50">
    <property type="match status" value="1"/>
</dbReference>
<dbReference type="Pfam" id="PF02366">
    <property type="entry name" value="PMT"/>
    <property type="match status" value="1"/>
</dbReference>
<organism evidence="17 18">
    <name type="scientific">Nesidiocoris tenuis</name>
    <dbReference type="NCBI Taxonomy" id="355587"/>
    <lineage>
        <taxon>Eukaryota</taxon>
        <taxon>Metazoa</taxon>
        <taxon>Ecdysozoa</taxon>
        <taxon>Arthropoda</taxon>
        <taxon>Hexapoda</taxon>
        <taxon>Insecta</taxon>
        <taxon>Pterygota</taxon>
        <taxon>Neoptera</taxon>
        <taxon>Paraneoptera</taxon>
        <taxon>Hemiptera</taxon>
        <taxon>Heteroptera</taxon>
        <taxon>Panheteroptera</taxon>
        <taxon>Cimicomorpha</taxon>
        <taxon>Miridae</taxon>
        <taxon>Dicyphina</taxon>
        <taxon>Nesidiocoris</taxon>
    </lineage>
</organism>
<evidence type="ECO:0000256" key="10">
    <source>
        <dbReference type="ARBA" id="ARBA00022989"/>
    </source>
</evidence>
<keyword evidence="6" id="KW-0808">Transferase</keyword>
<evidence type="ECO:0000256" key="5">
    <source>
        <dbReference type="ARBA" id="ARBA00022676"/>
    </source>
</evidence>
<evidence type="ECO:0000256" key="7">
    <source>
        <dbReference type="ARBA" id="ARBA00022692"/>
    </source>
</evidence>
<dbReference type="SUPFAM" id="SSF82109">
    <property type="entry name" value="MIR domain"/>
    <property type="match status" value="1"/>
</dbReference>
<evidence type="ECO:0000256" key="2">
    <source>
        <dbReference type="ARBA" id="ARBA00004922"/>
    </source>
</evidence>
<accession>A0A6H5G9W7</accession>
<dbReference type="SMART" id="SM00472">
    <property type="entry name" value="MIR"/>
    <property type="match status" value="1"/>
</dbReference>
<comment type="similarity">
    <text evidence="3">Belongs to the glycosyltransferase 39 family.</text>
</comment>
<dbReference type="Proteomes" id="UP000479000">
    <property type="component" value="Unassembled WGS sequence"/>
</dbReference>
<evidence type="ECO:0000313" key="18">
    <source>
        <dbReference type="Proteomes" id="UP000479000"/>
    </source>
</evidence>
<sequence>MSDLRSCSREFLSDFIAPHNSNNPFARSLNTMGIVLTDVGVLTLTQYILLDPILLFFIMMSTYGIVKFNGCTDEYSNYCNIIVIIVITITVDVIVIKDPPIDEIRFLKNGDLIRLEHVPTRRNLHSHREPAPITKKHLQVTGYVPNVSFNVFAPGFFAKVLESHAVMLQGNAGLKPKEGEITSRPWQWPINYRLCEVLAFGLWNVRTLLFRCEQYDARVEVVGFLGVLKNPHQCQGLGMASG</sequence>
<evidence type="ECO:0000256" key="3">
    <source>
        <dbReference type="ARBA" id="ARBA00007222"/>
    </source>
</evidence>
<feature type="domain" description="MIR" evidence="16">
    <location>
        <begin position="104"/>
        <end position="154"/>
    </location>
</feature>
<dbReference type="InterPro" id="IPR003342">
    <property type="entry name" value="ArnT-like_N"/>
</dbReference>
<dbReference type="AlphaFoldDB" id="A0A6H5G9W7"/>
<evidence type="ECO:0000256" key="6">
    <source>
        <dbReference type="ARBA" id="ARBA00022679"/>
    </source>
</evidence>
<dbReference type="EC" id="2.4.1.109" evidence="4"/>
<dbReference type="GO" id="GO:0005789">
    <property type="term" value="C:endoplasmic reticulum membrane"/>
    <property type="evidence" value="ECO:0007669"/>
    <property type="project" value="UniProtKB-SubCell"/>
</dbReference>
<comment type="pathway">
    <text evidence="2">Protein modification; protein glycosylation.</text>
</comment>
<keyword evidence="11 15" id="KW-0472">Membrane</keyword>
<dbReference type="OrthoDB" id="5561486at2759"/>
<evidence type="ECO:0000256" key="15">
    <source>
        <dbReference type="SAM" id="Phobius"/>
    </source>
</evidence>
<comment type="subcellular location">
    <subcellularLocation>
        <location evidence="1">Endoplasmic reticulum membrane</location>
        <topology evidence="1">Multi-pass membrane protein</topology>
    </subcellularLocation>
</comment>
<keyword evidence="9" id="KW-0256">Endoplasmic reticulum</keyword>